<evidence type="ECO:0000256" key="5">
    <source>
        <dbReference type="ARBA" id="ARBA00023277"/>
    </source>
</evidence>
<proteinExistence type="inferred from homology"/>
<keyword evidence="5" id="KW-0119">Carbohydrate metabolism</keyword>
<name>A0A4R9AXP8_9MICO</name>
<dbReference type="Proteomes" id="UP000297983">
    <property type="component" value="Unassembled WGS sequence"/>
</dbReference>
<comment type="pathway">
    <text evidence="1">Carbohydrate acid metabolism.</text>
</comment>
<evidence type="ECO:0000256" key="1">
    <source>
        <dbReference type="ARBA" id="ARBA00004761"/>
    </source>
</evidence>
<evidence type="ECO:0000256" key="3">
    <source>
        <dbReference type="ARBA" id="ARBA00011233"/>
    </source>
</evidence>
<dbReference type="SUPFAM" id="SSF51569">
    <property type="entry name" value="Aldolase"/>
    <property type="match status" value="1"/>
</dbReference>
<evidence type="ECO:0000313" key="7">
    <source>
        <dbReference type="Proteomes" id="UP000297983"/>
    </source>
</evidence>
<comment type="subunit">
    <text evidence="3">Homotrimer.</text>
</comment>
<protein>
    <submittedName>
        <fullName evidence="6">Bifunctional 4-hydroxy-2-oxoglutarate aldolase/2-dehydro-3-deoxy-phosphogluconate aldolase</fullName>
    </submittedName>
</protein>
<reference evidence="6 7" key="1">
    <citation type="submission" date="2019-03" db="EMBL/GenBank/DDBJ databases">
        <title>Genomics of glacier-inhabiting Cryobacterium strains.</title>
        <authorList>
            <person name="Liu Q."/>
            <person name="Xin Y.-H."/>
        </authorList>
    </citation>
    <scope>NUCLEOTIDE SEQUENCE [LARGE SCALE GENOMIC DNA]</scope>
    <source>
        <strain evidence="6 7">Hz16</strain>
    </source>
</reference>
<comment type="similarity">
    <text evidence="2">Belongs to the KHG/KDPG aldolase family.</text>
</comment>
<dbReference type="InterPro" id="IPR013785">
    <property type="entry name" value="Aldolase_TIM"/>
</dbReference>
<gene>
    <name evidence="6" type="ORF">E3T50_09755</name>
</gene>
<dbReference type="InterPro" id="IPR000887">
    <property type="entry name" value="Aldlse_KDPG_KHG"/>
</dbReference>
<dbReference type="AlphaFoldDB" id="A0A4R9AXP8"/>
<accession>A0A4R9AXP8</accession>
<evidence type="ECO:0000256" key="4">
    <source>
        <dbReference type="ARBA" id="ARBA00023239"/>
    </source>
</evidence>
<dbReference type="NCBIfam" id="TIGR01182">
    <property type="entry name" value="eda"/>
    <property type="match status" value="1"/>
</dbReference>
<sequence length="217" mass="22196">MTNSLTRLQNTRVLAVLRAPSADSALRAAEALVAGGITGLEITYSTPDAPAVIRELSARYGDDIYLGAGTVTSVDEANRAAEAGAHFLVSPGTRRKLTAAMKSTGLLVLTGALTPSELMAAVEYGTDVVKIFPASLGGPAFLKSLRGPFPDVPLLPTGGVTPDNMGAWFKAGAIAVGAGGDLVSLADLAAGNYDNIERLAARFVSSTSHLDAAEARA</sequence>
<dbReference type="Gene3D" id="3.20.20.70">
    <property type="entry name" value="Aldolase class I"/>
    <property type="match status" value="1"/>
</dbReference>
<dbReference type="Pfam" id="PF01081">
    <property type="entry name" value="Aldolase"/>
    <property type="match status" value="1"/>
</dbReference>
<organism evidence="6 7">
    <name type="scientific">Cryobacterium gelidum</name>
    <dbReference type="NCBI Taxonomy" id="1259164"/>
    <lineage>
        <taxon>Bacteria</taxon>
        <taxon>Bacillati</taxon>
        <taxon>Actinomycetota</taxon>
        <taxon>Actinomycetes</taxon>
        <taxon>Micrococcales</taxon>
        <taxon>Microbacteriaceae</taxon>
        <taxon>Cryobacterium</taxon>
    </lineage>
</organism>
<evidence type="ECO:0000313" key="6">
    <source>
        <dbReference type="EMBL" id="TFD70949.1"/>
    </source>
</evidence>
<dbReference type="EMBL" id="SOHL01000015">
    <property type="protein sequence ID" value="TFD70949.1"/>
    <property type="molecule type" value="Genomic_DNA"/>
</dbReference>
<keyword evidence="7" id="KW-1185">Reference proteome</keyword>
<dbReference type="GO" id="GO:0016829">
    <property type="term" value="F:lyase activity"/>
    <property type="evidence" value="ECO:0007669"/>
    <property type="project" value="UniProtKB-KW"/>
</dbReference>
<keyword evidence="4" id="KW-0456">Lyase</keyword>
<comment type="caution">
    <text evidence="6">The sequence shown here is derived from an EMBL/GenBank/DDBJ whole genome shotgun (WGS) entry which is preliminary data.</text>
</comment>
<evidence type="ECO:0000256" key="2">
    <source>
        <dbReference type="ARBA" id="ARBA00006906"/>
    </source>
</evidence>
<dbReference type="CDD" id="cd00452">
    <property type="entry name" value="KDPG_aldolase"/>
    <property type="match status" value="1"/>
</dbReference>
<dbReference type="PANTHER" id="PTHR30246">
    <property type="entry name" value="2-KETO-3-DEOXY-6-PHOSPHOGLUCONATE ALDOLASE"/>
    <property type="match status" value="1"/>
</dbReference>
<dbReference type="PANTHER" id="PTHR30246:SF1">
    <property type="entry name" value="2-DEHYDRO-3-DEOXY-6-PHOSPHOGALACTONATE ALDOLASE-RELATED"/>
    <property type="match status" value="1"/>
</dbReference>